<protein>
    <submittedName>
        <fullName evidence="1">Uncharacterized protein</fullName>
    </submittedName>
</protein>
<gene>
    <name evidence="1" type="ORF">A3E89_01885</name>
</gene>
<sequence length="88" mass="10399">MIQEETLVVFLEYLFGKEVEINDEKRSFSNLSPGQLLIFATNQTEDDFLDEYRKKILQDLIQKEVDSINLLDSLLNNVYHIAYQERGR</sequence>
<comment type="caution">
    <text evidence="1">The sequence shown here is derived from an EMBL/GenBank/DDBJ whole genome shotgun (WGS) entry which is preliminary data.</text>
</comment>
<dbReference type="AlphaFoldDB" id="A0A1F5EMI3"/>
<name>A0A1F5EMI3_9BACT</name>
<dbReference type="Proteomes" id="UP000185891">
    <property type="component" value="Unassembled WGS sequence"/>
</dbReference>
<accession>A0A1F5EMI3</accession>
<evidence type="ECO:0000313" key="1">
    <source>
        <dbReference type="EMBL" id="OGD68618.1"/>
    </source>
</evidence>
<proteinExistence type="predicted"/>
<evidence type="ECO:0000313" key="2">
    <source>
        <dbReference type="Proteomes" id="UP000185891"/>
    </source>
</evidence>
<organism evidence="1 2">
    <name type="scientific">Candidatus Campbellbacteria bacterium RIFCSPHIGHO2_12_FULL_35_10</name>
    <dbReference type="NCBI Taxonomy" id="1797578"/>
    <lineage>
        <taxon>Bacteria</taxon>
        <taxon>Candidatus Campbelliibacteriota</taxon>
    </lineage>
</organism>
<reference evidence="1 2" key="1">
    <citation type="journal article" date="2016" name="Nat. Commun.">
        <title>Thousands of microbial genomes shed light on interconnected biogeochemical processes in an aquifer system.</title>
        <authorList>
            <person name="Anantharaman K."/>
            <person name="Brown C.T."/>
            <person name="Hug L.A."/>
            <person name="Sharon I."/>
            <person name="Castelle C.J."/>
            <person name="Probst A.J."/>
            <person name="Thomas B.C."/>
            <person name="Singh A."/>
            <person name="Wilkins M.J."/>
            <person name="Karaoz U."/>
            <person name="Brodie E.L."/>
            <person name="Williams K.H."/>
            <person name="Hubbard S.S."/>
            <person name="Banfield J.F."/>
        </authorList>
    </citation>
    <scope>NUCLEOTIDE SEQUENCE [LARGE SCALE GENOMIC DNA]</scope>
</reference>
<dbReference type="EMBL" id="MFAA01000028">
    <property type="protein sequence ID" value="OGD68618.1"/>
    <property type="molecule type" value="Genomic_DNA"/>
</dbReference>